<sequence length="221" mass="24840">MKNTYTICIMLFFILKVSAQQERLTFGISGGINWTSLIGKNIDSLSSGGSQKNLTGQSIGITLDNKTSKYFGLKHELFYSQRVISIKIDDGINPEFSSKFKRQYIDIFPVSPSFYYKGFQVYTGPYIGVLLNASIQRKDANGNTYTDKSIYGTGETTSNYSQKMDAGFVAGLNYELPNGLNFGARFIRGFVPLLENANTKQQWKIYNESFFVTVGYTFSHP</sequence>
<evidence type="ECO:0000259" key="1">
    <source>
        <dbReference type="Pfam" id="PF13568"/>
    </source>
</evidence>
<dbReference type="Proteomes" id="UP001623852">
    <property type="component" value="Chromosome"/>
</dbReference>
<dbReference type="InterPro" id="IPR025665">
    <property type="entry name" value="Beta-barrel_OMP_2"/>
</dbReference>
<gene>
    <name evidence="2" type="ORF">AABD74_15230</name>
</gene>
<proteinExistence type="predicted"/>
<reference evidence="2 3" key="1">
    <citation type="submission" date="2024-03" db="EMBL/GenBank/DDBJ databases">
        <title>Flavobacterium soyae.</title>
        <authorList>
            <person name="Zheng W."/>
        </authorList>
    </citation>
    <scope>NUCLEOTIDE SEQUENCE [LARGE SCALE GENOMIC DNA]</scope>
    <source>
        <strain evidence="2 3">55</strain>
    </source>
</reference>
<name>A0ABZ2UAM8_9FLAO</name>
<keyword evidence="3" id="KW-1185">Reference proteome</keyword>
<protein>
    <submittedName>
        <fullName evidence="2">Outer membrane beta-barrel protein</fullName>
    </submittedName>
</protein>
<evidence type="ECO:0000313" key="2">
    <source>
        <dbReference type="EMBL" id="WYZ18515.1"/>
    </source>
</evidence>
<feature type="domain" description="Outer membrane protein beta-barrel" evidence="1">
    <location>
        <begin position="19"/>
        <end position="194"/>
    </location>
</feature>
<dbReference type="RefSeq" id="WP_406843424.1">
    <property type="nucleotide sequence ID" value="NZ_CP150845.1"/>
</dbReference>
<evidence type="ECO:0000313" key="3">
    <source>
        <dbReference type="Proteomes" id="UP001623852"/>
    </source>
</evidence>
<dbReference type="Pfam" id="PF13568">
    <property type="entry name" value="OMP_b-brl_2"/>
    <property type="match status" value="1"/>
</dbReference>
<organism evidence="2 3">
    <name type="scientific">Flavobacterium soyae</name>
    <dbReference type="NCBI Taxonomy" id="2903098"/>
    <lineage>
        <taxon>Bacteria</taxon>
        <taxon>Pseudomonadati</taxon>
        <taxon>Bacteroidota</taxon>
        <taxon>Flavobacteriia</taxon>
        <taxon>Flavobacteriales</taxon>
        <taxon>Flavobacteriaceae</taxon>
        <taxon>Flavobacterium</taxon>
    </lineage>
</organism>
<accession>A0ABZ2UAM8</accession>
<dbReference type="EMBL" id="CP150845">
    <property type="protein sequence ID" value="WYZ18515.1"/>
    <property type="molecule type" value="Genomic_DNA"/>
</dbReference>